<keyword evidence="1" id="KW-0472">Membrane</keyword>
<dbReference type="Pfam" id="PF12729">
    <property type="entry name" value="4HB_MCP_1"/>
    <property type="match status" value="1"/>
</dbReference>
<evidence type="ECO:0000313" key="3">
    <source>
        <dbReference type="EMBL" id="MFD1628477.1"/>
    </source>
</evidence>
<keyword evidence="4" id="KW-1185">Reference proteome</keyword>
<organism evidence="3 4">
    <name type="scientific">Pseudopedobacter beijingensis</name>
    <dbReference type="NCBI Taxonomy" id="1207056"/>
    <lineage>
        <taxon>Bacteria</taxon>
        <taxon>Pseudomonadati</taxon>
        <taxon>Bacteroidota</taxon>
        <taxon>Sphingobacteriia</taxon>
        <taxon>Sphingobacteriales</taxon>
        <taxon>Sphingobacteriaceae</taxon>
        <taxon>Pseudopedobacter</taxon>
    </lineage>
</organism>
<dbReference type="Proteomes" id="UP001597118">
    <property type="component" value="Unassembled WGS sequence"/>
</dbReference>
<evidence type="ECO:0000259" key="2">
    <source>
        <dbReference type="Pfam" id="PF12729"/>
    </source>
</evidence>
<reference evidence="4" key="1">
    <citation type="journal article" date="2019" name="Int. J. Syst. Evol. Microbiol.">
        <title>The Global Catalogue of Microorganisms (GCM) 10K type strain sequencing project: providing services to taxonomists for standard genome sequencing and annotation.</title>
        <authorList>
            <consortium name="The Broad Institute Genomics Platform"/>
            <consortium name="The Broad Institute Genome Sequencing Center for Infectious Disease"/>
            <person name="Wu L."/>
            <person name="Ma J."/>
        </authorList>
    </citation>
    <scope>NUCLEOTIDE SEQUENCE [LARGE SCALE GENOMIC DNA]</scope>
    <source>
        <strain evidence="4">CCUG 53762</strain>
    </source>
</reference>
<dbReference type="EMBL" id="JBHUDG010000002">
    <property type="protein sequence ID" value="MFD1628477.1"/>
    <property type="molecule type" value="Genomic_DNA"/>
</dbReference>
<comment type="caution">
    <text evidence="3">The sequence shown here is derived from an EMBL/GenBank/DDBJ whole genome shotgun (WGS) entry which is preliminary data.</text>
</comment>
<proteinExistence type="predicted"/>
<feature type="transmembrane region" description="Helical" evidence="1">
    <location>
        <begin position="12"/>
        <end position="30"/>
    </location>
</feature>
<name>A0ABW4I943_9SPHI</name>
<gene>
    <name evidence="3" type="ORF">ACFSAH_01240</name>
</gene>
<feature type="transmembrane region" description="Helical" evidence="1">
    <location>
        <begin position="185"/>
        <end position="205"/>
    </location>
</feature>
<keyword evidence="1" id="KW-0812">Transmembrane</keyword>
<protein>
    <submittedName>
        <fullName evidence="3">MCP four helix bundle domain-containing protein</fullName>
    </submittedName>
</protein>
<feature type="domain" description="Chemotaxis methyl-accepting receptor HlyB-like 4HB MCP" evidence="2">
    <location>
        <begin position="14"/>
        <end position="172"/>
    </location>
</feature>
<dbReference type="RefSeq" id="WP_379660864.1">
    <property type="nucleotide sequence ID" value="NZ_JBHUDG010000002.1"/>
</dbReference>
<accession>A0ABW4I943</accession>
<keyword evidence="1" id="KW-1133">Transmembrane helix</keyword>
<dbReference type="InterPro" id="IPR024478">
    <property type="entry name" value="HlyB_4HB_MCP"/>
</dbReference>
<sequence>MNWQHIFSNRIKAAIVLAILMTGIIISNFFERKILKSNKQAIESIYEDRLKPATSIFEMRQMMANRIFLLERYATDELYSQDILKSDLHNIDTEFNQLMSDYEKTYLVPEEEQFLSTLKDDIDKLNSLTNDLAVHDKQIILQRLQEVHKNAEAINQDLYQLSKMQGKIGQEILAQYMRDLSISNMINSVQIVLAIAIGIIIVMMLSNRRITLSKIEDHHLN</sequence>
<evidence type="ECO:0000313" key="4">
    <source>
        <dbReference type="Proteomes" id="UP001597118"/>
    </source>
</evidence>
<evidence type="ECO:0000256" key="1">
    <source>
        <dbReference type="SAM" id="Phobius"/>
    </source>
</evidence>